<dbReference type="InterPro" id="IPR041371">
    <property type="entry name" value="GH92_N"/>
</dbReference>
<dbReference type="SUPFAM" id="SSF48208">
    <property type="entry name" value="Six-hairpin glycosidases"/>
    <property type="match status" value="1"/>
</dbReference>
<keyword evidence="6" id="KW-1185">Reference proteome</keyword>
<dbReference type="PANTHER" id="PTHR12143">
    <property type="entry name" value="PEPTIDE N-GLYCANASE PNGASE -RELATED"/>
    <property type="match status" value="1"/>
</dbReference>
<feature type="domain" description="Glycosyl hydrolase family 92" evidence="3">
    <location>
        <begin position="272"/>
        <end position="767"/>
    </location>
</feature>
<feature type="domain" description="Glycosyl hydrolase family 92 N-terminal" evidence="4">
    <location>
        <begin position="40"/>
        <end position="266"/>
    </location>
</feature>
<comment type="caution">
    <text evidence="5">The sequence shown here is derived from an EMBL/GenBank/DDBJ whole genome shotgun (WGS) entry which is preliminary data.</text>
</comment>
<dbReference type="PANTHER" id="PTHR12143:SF39">
    <property type="entry name" value="SECRETED PROTEIN"/>
    <property type="match status" value="1"/>
</dbReference>
<evidence type="ECO:0000313" key="5">
    <source>
        <dbReference type="EMBL" id="MBP2477536.1"/>
    </source>
</evidence>
<feature type="region of interest" description="Disordered" evidence="1">
    <location>
        <begin position="764"/>
        <end position="811"/>
    </location>
</feature>
<dbReference type="EMBL" id="JAGIOO010000001">
    <property type="protein sequence ID" value="MBP2477536.1"/>
    <property type="molecule type" value="Genomic_DNA"/>
</dbReference>
<dbReference type="InterPro" id="IPR012939">
    <property type="entry name" value="Glyco_hydro_92"/>
</dbReference>
<evidence type="ECO:0000313" key="6">
    <source>
        <dbReference type="Proteomes" id="UP001519363"/>
    </source>
</evidence>
<dbReference type="Gene3D" id="2.70.98.10">
    <property type="match status" value="1"/>
</dbReference>
<accession>A0ABS5ALW1</accession>
<evidence type="ECO:0000256" key="1">
    <source>
        <dbReference type="SAM" id="MobiDB-lite"/>
    </source>
</evidence>
<feature type="compositionally biased region" description="Basic and acidic residues" evidence="1">
    <location>
        <begin position="785"/>
        <end position="797"/>
    </location>
</feature>
<dbReference type="NCBIfam" id="TIGR01180">
    <property type="entry name" value="aman2_put"/>
    <property type="match status" value="1"/>
</dbReference>
<dbReference type="InterPro" id="IPR008928">
    <property type="entry name" value="6-hairpin_glycosidase_sf"/>
</dbReference>
<feature type="signal peptide" evidence="2">
    <location>
        <begin position="1"/>
        <end position="31"/>
    </location>
</feature>
<evidence type="ECO:0000259" key="4">
    <source>
        <dbReference type="Pfam" id="PF17678"/>
    </source>
</evidence>
<dbReference type="InterPro" id="IPR014718">
    <property type="entry name" value="GH-type_carb-bd"/>
</dbReference>
<feature type="compositionally biased region" description="Polar residues" evidence="1">
    <location>
        <begin position="764"/>
        <end position="778"/>
    </location>
</feature>
<dbReference type="Proteomes" id="UP001519363">
    <property type="component" value="Unassembled WGS sequence"/>
</dbReference>
<evidence type="ECO:0000259" key="3">
    <source>
        <dbReference type="Pfam" id="PF07971"/>
    </source>
</evidence>
<name>A0ABS5ALW1_9PSEU</name>
<gene>
    <name evidence="5" type="ORF">JOF53_006408</name>
</gene>
<dbReference type="Pfam" id="PF17678">
    <property type="entry name" value="Glyco_hydro_92N"/>
    <property type="match status" value="1"/>
</dbReference>
<sequence>MSPTPRRTTAFAALSAALLMGGLFVPASAHAQPPADPTTLVNPFVGTQNFGNTFPGASAPFGMVQVSPDTGGQGGYDYKQDQIHGFSQTHLSGVGCGVAGELPMMPTTGAVDSVEHTGYRSKYSHADEEATPGYYRVGLSRYGVNAELTATARSGWQRYTFPATTAANVLFNTGKANQGVHDSEIHVVDDRTLEGRVRAGGFCAGKDDHTVYFTASFDRPFASFGTWRGTTKSPGSRDAAGAGGNGAWVTFDASADRDVVVKVGLSYTGVDGARRNLAAETADSYDFDATRAKLHQAWTQRLRSVTIGGGGTERRTAFYTALYHSLLHPNLAGDVDGKYLGFDDEVRTATDFTPYQNLSLWDTYRPQNQLLELLEPQVARDVALSVLAAGRDGGWLPRWALANSETNIMTGDPVTPFLVEAWSKGLLAGHEREAYALLRKNALSTPPAESVYNGRSGVDYYNQRGYIPSGLKLGVDCAHKGGDNDCVHPASATMEYAAADASLALMAQALGERADARLFGERGQWYKNLWDKGISQFRPRTKDGTWVTPYDPVGAGHQFHEGGAYQYQWLVPQDPAGLVGLMGGRKATEKRLDEFFAYDKLLRDPAGTARKDWITDPYDYYGKPTYNPNNEPDLHAPYMYLWAGAPAKAATVVRAAMTLFTTGPDGMTGNDDLGTMSAWYVFSSLGLYPTMSGANYLALSSPQFPEATVTIGPWAGRQGGTLTVKAPGASDANRYIQKVALNGRDVQRTWLPWQDLAKGGTLTHTLGTSPSAWGTNPQAEPPSVNRDRGDLRHHVDTSPRQTSVLLPTSTKPQPVTLPLDVLAQSPAVTAALVRAKGPEGWPLTYPQLPLLFHSWQLPTQQTANLTLTVPANTPPGTYPLTITTQALGANKTTHDLRITLDTRSTCAPAVQNACALDLTPHQTHDGTATPEAPAEGNFDGSGWSYDATLLPKAGPITWNNTPYTAPDPTGTAPNFLESTGQSLLLPEGTHTKVNLVSSSHNGPVTTSLVARYTDGTTTTLPTTIGDWAGSTPQGTTIALDMPHRVKAGQGQDTPPVRLFSQTLPLDPTKSLVSLTLPNDPRVEIYALTLT</sequence>
<reference evidence="5 6" key="1">
    <citation type="submission" date="2021-03" db="EMBL/GenBank/DDBJ databases">
        <title>Sequencing the genomes of 1000 actinobacteria strains.</title>
        <authorList>
            <person name="Klenk H.-P."/>
        </authorList>
    </citation>
    <scope>NUCLEOTIDE SEQUENCE [LARGE SCALE GENOMIC DNA]</scope>
    <source>
        <strain evidence="5 6">DSM 44580</strain>
    </source>
</reference>
<keyword evidence="2" id="KW-0732">Signal</keyword>
<dbReference type="Gene3D" id="1.20.1050.60">
    <property type="entry name" value="alpha-1,2-mannosidase"/>
    <property type="match status" value="1"/>
</dbReference>
<protein>
    <submittedName>
        <fullName evidence="5">Alpha-1,2-mannosidase</fullName>
    </submittedName>
</protein>
<dbReference type="InterPro" id="IPR050883">
    <property type="entry name" value="PNGase"/>
</dbReference>
<organism evidence="5 6">
    <name type="scientific">Crossiella equi</name>
    <dbReference type="NCBI Taxonomy" id="130796"/>
    <lineage>
        <taxon>Bacteria</taxon>
        <taxon>Bacillati</taxon>
        <taxon>Actinomycetota</taxon>
        <taxon>Actinomycetes</taxon>
        <taxon>Pseudonocardiales</taxon>
        <taxon>Pseudonocardiaceae</taxon>
        <taxon>Crossiella</taxon>
    </lineage>
</organism>
<dbReference type="Pfam" id="PF07971">
    <property type="entry name" value="Glyco_hydro_92"/>
    <property type="match status" value="1"/>
</dbReference>
<dbReference type="Gene3D" id="3.30.2080.10">
    <property type="entry name" value="GH92 mannosidase domain"/>
    <property type="match status" value="1"/>
</dbReference>
<dbReference type="InterPro" id="IPR005887">
    <property type="entry name" value="GH92_a_mannosidase_put"/>
</dbReference>
<evidence type="ECO:0000256" key="2">
    <source>
        <dbReference type="SAM" id="SignalP"/>
    </source>
</evidence>
<feature type="chain" id="PRO_5047290756" evidence="2">
    <location>
        <begin position="32"/>
        <end position="1090"/>
    </location>
</feature>
<feature type="compositionally biased region" description="Polar residues" evidence="1">
    <location>
        <begin position="798"/>
        <end position="811"/>
    </location>
</feature>
<dbReference type="Gene3D" id="1.20.1610.10">
    <property type="entry name" value="alpha-1,2-mannosidases domains"/>
    <property type="match status" value="1"/>
</dbReference>
<proteinExistence type="predicted"/>